<keyword evidence="2 6" id="KW-0349">Heme</keyword>
<evidence type="ECO:0000313" key="10">
    <source>
        <dbReference type="Proteomes" id="UP000433101"/>
    </source>
</evidence>
<gene>
    <name evidence="9" type="ORF">GR183_14875</name>
</gene>
<evidence type="ECO:0000256" key="4">
    <source>
        <dbReference type="ARBA" id="ARBA00022982"/>
    </source>
</evidence>
<reference evidence="9 10" key="1">
    <citation type="submission" date="2019-12" db="EMBL/GenBank/DDBJ databases">
        <authorList>
            <person name="Li M."/>
        </authorList>
    </citation>
    <scope>NUCLEOTIDE SEQUENCE [LARGE SCALE GENOMIC DNA]</scope>
    <source>
        <strain evidence="9 10">GBMRC 2046</strain>
    </source>
</reference>
<proteinExistence type="predicted"/>
<keyword evidence="10" id="KW-1185">Reference proteome</keyword>
<keyword evidence="7" id="KW-0732">Signal</keyword>
<keyword evidence="4" id="KW-0249">Electron transport</keyword>
<dbReference type="GO" id="GO:0020037">
    <property type="term" value="F:heme binding"/>
    <property type="evidence" value="ECO:0007669"/>
    <property type="project" value="InterPro"/>
</dbReference>
<dbReference type="PRINTS" id="PR00604">
    <property type="entry name" value="CYTCHRMECIAB"/>
</dbReference>
<protein>
    <submittedName>
        <fullName evidence="9">C-type cytochrome</fullName>
    </submittedName>
</protein>
<evidence type="ECO:0000259" key="8">
    <source>
        <dbReference type="PROSITE" id="PS51007"/>
    </source>
</evidence>
<dbReference type="Proteomes" id="UP000433101">
    <property type="component" value="Unassembled WGS sequence"/>
</dbReference>
<dbReference type="SUPFAM" id="SSF46626">
    <property type="entry name" value="Cytochrome c"/>
    <property type="match status" value="1"/>
</dbReference>
<dbReference type="InterPro" id="IPR009056">
    <property type="entry name" value="Cyt_c-like_dom"/>
</dbReference>
<organism evidence="9 10">
    <name type="scientific">Stappia sediminis</name>
    <dbReference type="NCBI Taxonomy" id="2692190"/>
    <lineage>
        <taxon>Bacteria</taxon>
        <taxon>Pseudomonadati</taxon>
        <taxon>Pseudomonadota</taxon>
        <taxon>Alphaproteobacteria</taxon>
        <taxon>Hyphomicrobiales</taxon>
        <taxon>Stappiaceae</taxon>
        <taxon>Stappia</taxon>
    </lineage>
</organism>
<keyword evidence="1" id="KW-0813">Transport</keyword>
<feature type="domain" description="Cytochrome c" evidence="8">
    <location>
        <begin position="23"/>
        <end position="126"/>
    </location>
</feature>
<sequence length="133" mass="14235">MKKLMLIAGAAVVAMISGAHAEGDAAAGEKVFRKCKACHMVGEKAKNRVGPVLNGVVGREVATVGDYKYSKGMMEFGEGGKVWDEETLMVYLMDPRGTVKGTKMAFAGLKKEEDVNNVIAYLEQFDANGAESN</sequence>
<dbReference type="GO" id="GO:0009055">
    <property type="term" value="F:electron transfer activity"/>
    <property type="evidence" value="ECO:0007669"/>
    <property type="project" value="InterPro"/>
</dbReference>
<evidence type="ECO:0000313" key="9">
    <source>
        <dbReference type="EMBL" id="MXN66196.1"/>
    </source>
</evidence>
<evidence type="ECO:0000256" key="5">
    <source>
        <dbReference type="ARBA" id="ARBA00023004"/>
    </source>
</evidence>
<evidence type="ECO:0000256" key="7">
    <source>
        <dbReference type="SAM" id="SignalP"/>
    </source>
</evidence>
<evidence type="ECO:0000256" key="2">
    <source>
        <dbReference type="ARBA" id="ARBA00022617"/>
    </source>
</evidence>
<evidence type="ECO:0000256" key="3">
    <source>
        <dbReference type="ARBA" id="ARBA00022723"/>
    </source>
</evidence>
<dbReference type="Gene3D" id="1.10.760.10">
    <property type="entry name" value="Cytochrome c-like domain"/>
    <property type="match status" value="1"/>
</dbReference>
<evidence type="ECO:0000256" key="6">
    <source>
        <dbReference type="PROSITE-ProRule" id="PRU00433"/>
    </source>
</evidence>
<dbReference type="GO" id="GO:0046872">
    <property type="term" value="F:metal ion binding"/>
    <property type="evidence" value="ECO:0007669"/>
    <property type="project" value="UniProtKB-KW"/>
</dbReference>
<dbReference type="Pfam" id="PF00034">
    <property type="entry name" value="Cytochrom_C"/>
    <property type="match status" value="1"/>
</dbReference>
<dbReference type="RefSeq" id="WP_160776446.1">
    <property type="nucleotide sequence ID" value="NZ_WUMV01000007.1"/>
</dbReference>
<evidence type="ECO:0000256" key="1">
    <source>
        <dbReference type="ARBA" id="ARBA00022448"/>
    </source>
</evidence>
<feature type="signal peptide" evidence="7">
    <location>
        <begin position="1"/>
        <end position="21"/>
    </location>
</feature>
<feature type="chain" id="PRO_5031524699" evidence="7">
    <location>
        <begin position="22"/>
        <end position="133"/>
    </location>
</feature>
<comment type="caution">
    <text evidence="9">The sequence shown here is derived from an EMBL/GenBank/DDBJ whole genome shotgun (WGS) entry which is preliminary data.</text>
</comment>
<dbReference type="InterPro" id="IPR002327">
    <property type="entry name" value="Cyt_c_1A/1B"/>
</dbReference>
<dbReference type="InterPro" id="IPR036909">
    <property type="entry name" value="Cyt_c-like_dom_sf"/>
</dbReference>
<name>A0A7X3S8T0_9HYPH</name>
<dbReference type="EMBL" id="WUMV01000007">
    <property type="protein sequence ID" value="MXN66196.1"/>
    <property type="molecule type" value="Genomic_DNA"/>
</dbReference>
<keyword evidence="5 6" id="KW-0408">Iron</keyword>
<accession>A0A7X3S8T0</accession>
<dbReference type="PANTHER" id="PTHR11961">
    <property type="entry name" value="CYTOCHROME C"/>
    <property type="match status" value="1"/>
</dbReference>
<keyword evidence="3 6" id="KW-0479">Metal-binding</keyword>
<dbReference type="PROSITE" id="PS51007">
    <property type="entry name" value="CYTC"/>
    <property type="match status" value="1"/>
</dbReference>
<dbReference type="AlphaFoldDB" id="A0A7X3S8T0"/>